<keyword evidence="8" id="KW-1185">Reference proteome</keyword>
<keyword evidence="4 6" id="KW-1133">Transmembrane helix</keyword>
<reference evidence="8" key="1">
    <citation type="submission" date="2017-04" db="EMBL/GenBank/DDBJ databases">
        <authorList>
            <person name="Varghese N."/>
            <person name="Submissions S."/>
        </authorList>
    </citation>
    <scope>NUCLEOTIDE SEQUENCE [LARGE SCALE GENOMIC DNA]</scope>
    <source>
        <strain evidence="8">DSM 21500</strain>
    </source>
</reference>
<dbReference type="GO" id="GO:0005886">
    <property type="term" value="C:plasma membrane"/>
    <property type="evidence" value="ECO:0007669"/>
    <property type="project" value="UniProtKB-SubCell"/>
</dbReference>
<feature type="transmembrane region" description="Helical" evidence="6">
    <location>
        <begin position="241"/>
        <end position="263"/>
    </location>
</feature>
<feature type="transmembrane region" description="Helical" evidence="6">
    <location>
        <begin position="83"/>
        <end position="100"/>
    </location>
</feature>
<gene>
    <name evidence="7" type="ORF">SAMN04487984_0279</name>
</gene>
<name>A0A1W1Y4N5_9LACT</name>
<evidence type="ECO:0000256" key="4">
    <source>
        <dbReference type="ARBA" id="ARBA00022989"/>
    </source>
</evidence>
<feature type="transmembrane region" description="Helical" evidence="6">
    <location>
        <begin position="284"/>
        <end position="304"/>
    </location>
</feature>
<evidence type="ECO:0000256" key="5">
    <source>
        <dbReference type="ARBA" id="ARBA00023136"/>
    </source>
</evidence>
<evidence type="ECO:0000313" key="7">
    <source>
        <dbReference type="EMBL" id="SMC30791.1"/>
    </source>
</evidence>
<dbReference type="InterPro" id="IPR050833">
    <property type="entry name" value="Poly_Biosynth_Transport"/>
</dbReference>
<evidence type="ECO:0000256" key="6">
    <source>
        <dbReference type="SAM" id="Phobius"/>
    </source>
</evidence>
<feature type="transmembrane region" description="Helical" evidence="6">
    <location>
        <begin position="344"/>
        <end position="365"/>
    </location>
</feature>
<dbReference type="OrthoDB" id="385011at2"/>
<dbReference type="PANTHER" id="PTHR30250:SF11">
    <property type="entry name" value="O-ANTIGEN TRANSPORTER-RELATED"/>
    <property type="match status" value="1"/>
</dbReference>
<dbReference type="Pfam" id="PF01943">
    <property type="entry name" value="Polysacc_synt"/>
    <property type="match status" value="1"/>
</dbReference>
<dbReference type="PANTHER" id="PTHR30250">
    <property type="entry name" value="PST FAMILY PREDICTED COLANIC ACID TRANSPORTER"/>
    <property type="match status" value="1"/>
</dbReference>
<feature type="transmembrane region" description="Helical" evidence="6">
    <location>
        <begin position="164"/>
        <end position="186"/>
    </location>
</feature>
<sequence length="453" mass="51876">MKLLKNIISVAMSNIVNFGTSFIIGFILPTILTVGDYGNYRTYTLYLSIVYLFHFGFSDGIYIKYGGLEESDLDHQEVHSEHTFSLIFQLLVFAVMLIISLIRQDIILVLFSIVTFFMTMNTYHQNFLQAIGQFKTYSFGSITKSVVYVLFLLFAVFILKSDNYVLYIALNVLSAVVLFFFFEYHFYKEEGFHFNFDLAGKASLFRVGFLILIANMSLNFVGLIGNWVVKFGFENEVFAQYSFQNSILNVILLVVNAVGMVFYNLLSKNQNKKMIAMIKKMSMLIGIASGLAFFIFKIIIIFFINKYTPAIELLSITFIAIPYIIISKILVANLYKTQRSEKEYIRDSIAYAGLSLAFVSGVSFLTKSVPAIAWATTVCYLMWYLYASHKQFTFMRSNAKEFILIGSHMLVFYICANWLSTSIGLLVYLVYIVAILFALRKELVHIIQQLKVS</sequence>
<dbReference type="AlphaFoldDB" id="A0A1W1Y4N5"/>
<evidence type="ECO:0000256" key="2">
    <source>
        <dbReference type="ARBA" id="ARBA00022475"/>
    </source>
</evidence>
<feature type="transmembrane region" description="Helical" evidence="6">
    <location>
        <begin position="136"/>
        <end position="158"/>
    </location>
</feature>
<organism evidence="7 8">
    <name type="scientific">Aerococcus suis</name>
    <dbReference type="NCBI Taxonomy" id="371602"/>
    <lineage>
        <taxon>Bacteria</taxon>
        <taxon>Bacillati</taxon>
        <taxon>Bacillota</taxon>
        <taxon>Bacilli</taxon>
        <taxon>Lactobacillales</taxon>
        <taxon>Aerococcaceae</taxon>
        <taxon>Aerococcus</taxon>
    </lineage>
</organism>
<evidence type="ECO:0000256" key="1">
    <source>
        <dbReference type="ARBA" id="ARBA00004651"/>
    </source>
</evidence>
<evidence type="ECO:0000256" key="3">
    <source>
        <dbReference type="ARBA" id="ARBA00022692"/>
    </source>
</evidence>
<feature type="transmembrane region" description="Helical" evidence="6">
    <location>
        <begin position="106"/>
        <end position="124"/>
    </location>
</feature>
<feature type="transmembrane region" description="Helical" evidence="6">
    <location>
        <begin position="7"/>
        <end position="31"/>
    </location>
</feature>
<dbReference type="STRING" id="371602.SAMN04487984_0279"/>
<feature type="transmembrane region" description="Helical" evidence="6">
    <location>
        <begin position="207"/>
        <end position="229"/>
    </location>
</feature>
<feature type="transmembrane region" description="Helical" evidence="6">
    <location>
        <begin position="310"/>
        <end position="332"/>
    </location>
</feature>
<keyword evidence="2" id="KW-1003">Cell membrane</keyword>
<dbReference type="InterPro" id="IPR002797">
    <property type="entry name" value="Polysacc_synth"/>
</dbReference>
<keyword evidence="5 6" id="KW-0472">Membrane</keyword>
<comment type="subcellular location">
    <subcellularLocation>
        <location evidence="1">Cell membrane</location>
        <topology evidence="1">Multi-pass membrane protein</topology>
    </subcellularLocation>
</comment>
<dbReference type="RefSeq" id="WP_084097883.1">
    <property type="nucleotide sequence ID" value="NZ_FWXK01000001.1"/>
</dbReference>
<dbReference type="Proteomes" id="UP000243884">
    <property type="component" value="Unassembled WGS sequence"/>
</dbReference>
<dbReference type="EMBL" id="FWXK01000001">
    <property type="protein sequence ID" value="SMC30791.1"/>
    <property type="molecule type" value="Genomic_DNA"/>
</dbReference>
<protein>
    <submittedName>
        <fullName evidence="7">Membrane protein involved in the export of O-antigen and teichoic acid</fullName>
    </submittedName>
</protein>
<evidence type="ECO:0000313" key="8">
    <source>
        <dbReference type="Proteomes" id="UP000243884"/>
    </source>
</evidence>
<feature type="transmembrane region" description="Helical" evidence="6">
    <location>
        <begin position="371"/>
        <end position="387"/>
    </location>
</feature>
<proteinExistence type="predicted"/>
<feature type="transmembrane region" description="Helical" evidence="6">
    <location>
        <begin position="43"/>
        <end position="62"/>
    </location>
</feature>
<keyword evidence="3 6" id="KW-0812">Transmembrane</keyword>
<accession>A0A1W1Y4N5</accession>